<accession>A0AAV9ZNA0</accession>
<dbReference type="AlphaFoldDB" id="A0AAV9ZNA0"/>
<evidence type="ECO:0000313" key="1">
    <source>
        <dbReference type="EMBL" id="KAK6987546.1"/>
    </source>
</evidence>
<dbReference type="Proteomes" id="UP001362999">
    <property type="component" value="Unassembled WGS sequence"/>
</dbReference>
<keyword evidence="2" id="KW-1185">Reference proteome</keyword>
<name>A0AAV9ZNA0_9AGAR</name>
<protein>
    <submittedName>
        <fullName evidence="1">Uncharacterized protein</fullName>
    </submittedName>
</protein>
<gene>
    <name evidence="1" type="ORF">R3P38DRAFT_332367</name>
</gene>
<evidence type="ECO:0000313" key="2">
    <source>
        <dbReference type="Proteomes" id="UP001362999"/>
    </source>
</evidence>
<sequence>MVWMFSRLLEYIRDDREKAHSVVRCVSSALLFCGSLNLMDRLRLIPIIALPFLSVPQLLAVHNTINLVDVTGQRTPIFLDVWRNQEAFITKMQDFFVSNEVIMNIVRSQQYQIQDAEYSVHLPGSRMVAAGVTLFMAAIFHRSQMNCPWCTCQVEPGLPGWNLQILLECKKCRRRFSASNLNSPIPVLASENAFISSYVRLRKESSNSGQEDASVDSEQVFDALNDAYGAEVQRKVTSPDGLLPDWPLLHASYTVPSSASSSSPPSLLPASSLSSMPSPFIISSSSPYIFSTTGTMPGLRMFAEQ</sequence>
<organism evidence="1 2">
    <name type="scientific">Favolaschia claudopus</name>
    <dbReference type="NCBI Taxonomy" id="2862362"/>
    <lineage>
        <taxon>Eukaryota</taxon>
        <taxon>Fungi</taxon>
        <taxon>Dikarya</taxon>
        <taxon>Basidiomycota</taxon>
        <taxon>Agaricomycotina</taxon>
        <taxon>Agaricomycetes</taxon>
        <taxon>Agaricomycetidae</taxon>
        <taxon>Agaricales</taxon>
        <taxon>Marasmiineae</taxon>
        <taxon>Mycenaceae</taxon>
        <taxon>Favolaschia</taxon>
    </lineage>
</organism>
<dbReference type="EMBL" id="JAWWNJ010000131">
    <property type="protein sequence ID" value="KAK6987546.1"/>
    <property type="molecule type" value="Genomic_DNA"/>
</dbReference>
<reference evidence="1 2" key="1">
    <citation type="journal article" date="2024" name="J Genomics">
        <title>Draft genome sequencing and assembly of Favolaschia claudopus CIRM-BRFM 2984 isolated from oak limbs.</title>
        <authorList>
            <person name="Navarro D."/>
            <person name="Drula E."/>
            <person name="Chaduli D."/>
            <person name="Cazenave R."/>
            <person name="Ahrendt S."/>
            <person name="Wang J."/>
            <person name="Lipzen A."/>
            <person name="Daum C."/>
            <person name="Barry K."/>
            <person name="Grigoriev I.V."/>
            <person name="Favel A."/>
            <person name="Rosso M.N."/>
            <person name="Martin F."/>
        </authorList>
    </citation>
    <scope>NUCLEOTIDE SEQUENCE [LARGE SCALE GENOMIC DNA]</scope>
    <source>
        <strain evidence="1 2">CIRM-BRFM 2984</strain>
    </source>
</reference>
<comment type="caution">
    <text evidence="1">The sequence shown here is derived from an EMBL/GenBank/DDBJ whole genome shotgun (WGS) entry which is preliminary data.</text>
</comment>
<proteinExistence type="predicted"/>